<feature type="domain" description="Aldehyde dehydrogenase" evidence="5">
    <location>
        <begin position="19"/>
        <end position="466"/>
    </location>
</feature>
<feature type="active site" evidence="3">
    <location>
        <position position="248"/>
    </location>
</feature>
<dbReference type="InterPro" id="IPR016163">
    <property type="entry name" value="Ald_DH_C"/>
</dbReference>
<comment type="similarity">
    <text evidence="1 4">Belongs to the aldehyde dehydrogenase family.</text>
</comment>
<dbReference type="PROSITE" id="PS00687">
    <property type="entry name" value="ALDEHYDE_DEHYDR_GLU"/>
    <property type="match status" value="1"/>
</dbReference>
<dbReference type="Proteomes" id="UP000239010">
    <property type="component" value="Unassembled WGS sequence"/>
</dbReference>
<dbReference type="AlphaFoldDB" id="A0A8E2QXK0"/>
<evidence type="ECO:0000313" key="7">
    <source>
        <dbReference type="Proteomes" id="UP000239010"/>
    </source>
</evidence>
<dbReference type="Gene3D" id="3.40.605.10">
    <property type="entry name" value="Aldehyde Dehydrogenase, Chain A, domain 1"/>
    <property type="match status" value="1"/>
</dbReference>
<evidence type="ECO:0000256" key="1">
    <source>
        <dbReference type="ARBA" id="ARBA00009986"/>
    </source>
</evidence>
<name>A0A8E2QXK0_9MOLU</name>
<keyword evidence="7" id="KW-1185">Reference proteome</keyword>
<proteinExistence type="inferred from homology"/>
<dbReference type="InterPro" id="IPR051020">
    <property type="entry name" value="ALDH-related_metabolic_enz"/>
</dbReference>
<evidence type="ECO:0000256" key="3">
    <source>
        <dbReference type="PROSITE-ProRule" id="PRU10007"/>
    </source>
</evidence>
<dbReference type="PANTHER" id="PTHR42991:SF1">
    <property type="entry name" value="ALDEHYDE DEHYDROGENASE"/>
    <property type="match status" value="1"/>
</dbReference>
<dbReference type="InterPro" id="IPR029510">
    <property type="entry name" value="Ald_DH_CS_GLU"/>
</dbReference>
<sequence>MKQYHSIINNKKIDNGNWLEIINPSTNQVYAQVSALTKIGLDEAFKSARSAFKIWSSLNVEKRKEILVNWKKLILLNKEELAQILVSEVAKSHKDALSEIIRTSEYIDLTISEFENMELLTFDNTYNGIQENIYAEYHRIPKGVGVAISPFNYPVNLSISKLAPGILTGNTFVFKPATQGSVVGIRLIELAIEAGIPAGVLNVVTGKGKDIGDDIVKNNEIDFISFTGSVGVGNRIKELASSKDLVLELGGKDAAIILDDHNLENIASDIVAGAFSYSGQRCTAIKRVITTNAIADKISPLLKLEVEKLTVGLPTENTIIVPLIDKKSADYVEELINDAIQHQAIALTSIKRKENLIWPVLLDKVSLKSKVAWEEPFGPILPIIRVEKIDDMIKVANESNFGLQTTIYSKDEKLAYELAFKLEVGTININRRTQRGPDVLPFLGVKDSGFGVQGIKETIMSTTRYKGIIRKK</sequence>
<accession>A0A8E2QXK0</accession>
<comment type="caution">
    <text evidence="6">The sequence shown here is derived from an EMBL/GenBank/DDBJ whole genome shotgun (WGS) entry which is preliminary data.</text>
</comment>
<dbReference type="InterPro" id="IPR015590">
    <property type="entry name" value="Aldehyde_DH_dom"/>
</dbReference>
<evidence type="ECO:0000256" key="2">
    <source>
        <dbReference type="ARBA" id="ARBA00023002"/>
    </source>
</evidence>
<dbReference type="EMBL" id="PHND01000001">
    <property type="protein sequence ID" value="PPE04738.1"/>
    <property type="molecule type" value="Genomic_DNA"/>
</dbReference>
<dbReference type="InterPro" id="IPR016162">
    <property type="entry name" value="Ald_DH_N"/>
</dbReference>
<organism evidence="6 7">
    <name type="scientific">Entomoplasma ellychniae</name>
    <dbReference type="NCBI Taxonomy" id="2114"/>
    <lineage>
        <taxon>Bacteria</taxon>
        <taxon>Bacillati</taxon>
        <taxon>Mycoplasmatota</taxon>
        <taxon>Mollicutes</taxon>
        <taxon>Entomoplasmatales</taxon>
        <taxon>Entomoplasmataceae</taxon>
        <taxon>Entomoplasma</taxon>
    </lineage>
</organism>
<evidence type="ECO:0000259" key="5">
    <source>
        <dbReference type="Pfam" id="PF00171"/>
    </source>
</evidence>
<dbReference type="Pfam" id="PF00171">
    <property type="entry name" value="Aldedh"/>
    <property type="match status" value="1"/>
</dbReference>
<keyword evidence="2 4" id="KW-0560">Oxidoreductase</keyword>
<reference evidence="6 7" key="1">
    <citation type="submission" date="2017-11" db="EMBL/GenBank/DDBJ databases">
        <title>Genome sequence of Entomoplasma ellychniae ELCN-1 (ATCC 43707).</title>
        <authorList>
            <person name="Lo W.-S."/>
            <person name="Gasparich G.E."/>
            <person name="Kuo C.-H."/>
        </authorList>
    </citation>
    <scope>NUCLEOTIDE SEQUENCE [LARGE SCALE GENOMIC DNA]</scope>
    <source>
        <strain evidence="6 7">ELCN-1</strain>
    </source>
</reference>
<dbReference type="InterPro" id="IPR016161">
    <property type="entry name" value="Ald_DH/histidinol_DH"/>
</dbReference>
<dbReference type="RefSeq" id="WP_104205828.1">
    <property type="nucleotide sequence ID" value="NZ_PHND01000001.1"/>
</dbReference>
<dbReference type="PROSITE" id="PS00070">
    <property type="entry name" value="ALDEHYDE_DEHYDR_CYS"/>
    <property type="match status" value="1"/>
</dbReference>
<dbReference type="PANTHER" id="PTHR42991">
    <property type="entry name" value="ALDEHYDE DEHYDROGENASE"/>
    <property type="match status" value="1"/>
</dbReference>
<evidence type="ECO:0000313" key="6">
    <source>
        <dbReference type="EMBL" id="PPE04738.1"/>
    </source>
</evidence>
<dbReference type="GO" id="GO:0008911">
    <property type="term" value="F:lactaldehyde dehydrogenase (NAD+) activity"/>
    <property type="evidence" value="ECO:0007669"/>
    <property type="project" value="TreeGrafter"/>
</dbReference>
<gene>
    <name evidence="6" type="primary">gapN</name>
    <name evidence="6" type="ORF">EELLY_v1c04180</name>
</gene>
<dbReference type="InterPro" id="IPR016160">
    <property type="entry name" value="Ald_DH_CS_CYS"/>
</dbReference>
<dbReference type="Gene3D" id="3.40.309.10">
    <property type="entry name" value="Aldehyde Dehydrogenase, Chain A, domain 2"/>
    <property type="match status" value="1"/>
</dbReference>
<protein>
    <submittedName>
        <fullName evidence="6">Glyceraldehyde-3-phosphate dehydrogenase</fullName>
    </submittedName>
</protein>
<dbReference type="SUPFAM" id="SSF53720">
    <property type="entry name" value="ALDH-like"/>
    <property type="match status" value="1"/>
</dbReference>
<evidence type="ECO:0000256" key="4">
    <source>
        <dbReference type="RuleBase" id="RU003345"/>
    </source>
</evidence>